<dbReference type="GO" id="GO:0016787">
    <property type="term" value="F:hydrolase activity"/>
    <property type="evidence" value="ECO:0007669"/>
    <property type="project" value="UniProtKB-KW"/>
</dbReference>
<accession>A0A2G7HF80</accession>
<proteinExistence type="predicted"/>
<comment type="caution">
    <text evidence="4">The sequence shown here is derived from an EMBL/GenBank/DDBJ whole genome shotgun (WGS) entry which is preliminary data.</text>
</comment>
<dbReference type="Gene3D" id="3.40.50.11190">
    <property type="match status" value="1"/>
</dbReference>
<reference evidence="4 5" key="1">
    <citation type="submission" date="2017-10" db="EMBL/GenBank/DDBJ databases">
        <title>Reclassification of Eubacterium combesii and discrepancies in the nomenclature of botulinum neurotoxin producing clostridia. Request for an Opinion.</title>
        <authorList>
            <person name="Dobritsa A.P."/>
            <person name="Kutumbaka K.K."/>
            <person name="Samadpour M."/>
        </authorList>
    </citation>
    <scope>NUCLEOTIDE SEQUENCE [LARGE SCALE GENOMIC DNA]</scope>
    <source>
        <strain evidence="4 5">DSM 20696</strain>
    </source>
</reference>
<feature type="binding site" evidence="2">
    <location>
        <position position="150"/>
    </location>
    <ligand>
        <name>substrate</name>
    </ligand>
</feature>
<name>A0A2G7HF80_9CLOT</name>
<dbReference type="InterPro" id="IPR020023">
    <property type="entry name" value="PseG"/>
</dbReference>
<evidence type="ECO:0000256" key="2">
    <source>
        <dbReference type="PIRSR" id="PIRSR620023-2"/>
    </source>
</evidence>
<dbReference type="Gene3D" id="3.40.50.2000">
    <property type="entry name" value="Glycogen Phosphorylase B"/>
    <property type="match status" value="1"/>
</dbReference>
<evidence type="ECO:0000313" key="5">
    <source>
        <dbReference type="Proteomes" id="UP000231322"/>
    </source>
</evidence>
<keyword evidence="5" id="KW-1185">Reference proteome</keyword>
<dbReference type="InterPro" id="IPR007235">
    <property type="entry name" value="Glyco_trans_28_C"/>
</dbReference>
<feature type="active site" description="Proton acceptor" evidence="1">
    <location>
        <position position="17"/>
    </location>
</feature>
<dbReference type="NCBIfam" id="TIGR03590">
    <property type="entry name" value="PseG"/>
    <property type="match status" value="1"/>
</dbReference>
<dbReference type="AlphaFoldDB" id="A0A2G7HF80"/>
<protein>
    <submittedName>
        <fullName evidence="4">UDP-2,4-diacetamido-2,4, 6-trideoxy-beta-L-altropyranose hydrolase</fullName>
    </submittedName>
</protein>
<dbReference type="PANTHER" id="PTHR21015">
    <property type="entry name" value="UDP-N-ACETYLGLUCOSAMINE--N-ACETYLMURAMYL-(PENTAPEPTIDE) PYROPHOSPHORYL-UNDECAPRENOL N-ACETYLGLUCOSAMINE TRANSFERASE 1"/>
    <property type="match status" value="1"/>
</dbReference>
<feature type="binding site" evidence="2">
    <location>
        <position position="249"/>
    </location>
    <ligand>
        <name>substrate</name>
    </ligand>
</feature>
<dbReference type="RefSeq" id="WP_099839613.1">
    <property type="nucleotide sequence ID" value="NZ_PEIK01000009.1"/>
</dbReference>
<feature type="domain" description="Glycosyl transferase family 28 C-terminal" evidence="3">
    <location>
        <begin position="168"/>
        <end position="299"/>
    </location>
</feature>
<dbReference type="SUPFAM" id="SSF53756">
    <property type="entry name" value="UDP-Glycosyltransferase/glycogen phosphorylase"/>
    <property type="match status" value="2"/>
</dbReference>
<dbReference type="PANTHER" id="PTHR21015:SF22">
    <property type="entry name" value="GLYCOSYLTRANSFERASE"/>
    <property type="match status" value="1"/>
</dbReference>
<sequence length="336" mass="38740">MKIAIRAEGGFQIGMGHIMRTLALAKELAKANEVFYICKVDISLSSRYKPGIDKVKSEGFTVLTINEDKFIKELCKVKADCLITDSYDVNEEYFNLTKDMFKVTGYIDDMNLYYFNVDFIINQNIGAEELSYKVNKDTKLFLGTNYTMLREEFRKNHKKHIRKEVQDVMITVGGADPNEITNTICNYIKDLELKFHIVIGASFEEESIKKLVKLKNFKDNINLYFNANMIEIMNKCDIAISGCGSTLYELAVCGVPTLGLIIADNQEKIAYKMHQKELIYNLGWYTHLTKDKTIENIKKISTLENRQIIIKKQKFINKYGVEKLTKEIDVWDKCGL</sequence>
<dbReference type="Proteomes" id="UP000231322">
    <property type="component" value="Unassembled WGS sequence"/>
</dbReference>
<evidence type="ECO:0000259" key="3">
    <source>
        <dbReference type="Pfam" id="PF04101"/>
    </source>
</evidence>
<evidence type="ECO:0000256" key="1">
    <source>
        <dbReference type="PIRSR" id="PIRSR620023-1"/>
    </source>
</evidence>
<organism evidence="4 5">
    <name type="scientific">Clostridium combesii</name>
    <dbReference type="NCBI Taxonomy" id="39481"/>
    <lineage>
        <taxon>Bacteria</taxon>
        <taxon>Bacillati</taxon>
        <taxon>Bacillota</taxon>
        <taxon>Clostridia</taxon>
        <taxon>Eubacteriales</taxon>
        <taxon>Clostridiaceae</taxon>
        <taxon>Clostridium</taxon>
    </lineage>
</organism>
<dbReference type="Pfam" id="PF04101">
    <property type="entry name" value="Glyco_tran_28_C"/>
    <property type="match status" value="1"/>
</dbReference>
<gene>
    <name evidence="4" type="primary">pseG</name>
    <name evidence="4" type="ORF">CS538_12170</name>
</gene>
<evidence type="ECO:0000313" key="4">
    <source>
        <dbReference type="EMBL" id="PIH03743.1"/>
    </source>
</evidence>
<dbReference type="GO" id="GO:0016758">
    <property type="term" value="F:hexosyltransferase activity"/>
    <property type="evidence" value="ECO:0007669"/>
    <property type="project" value="InterPro"/>
</dbReference>
<keyword evidence="4" id="KW-0378">Hydrolase</keyword>
<dbReference type="EMBL" id="PEIK01000009">
    <property type="protein sequence ID" value="PIH03743.1"/>
    <property type="molecule type" value="Genomic_DNA"/>
</dbReference>